<dbReference type="SUPFAM" id="SSF47616">
    <property type="entry name" value="GST C-terminal domain-like"/>
    <property type="match status" value="1"/>
</dbReference>
<dbReference type="GO" id="GO:0004364">
    <property type="term" value="F:glutathione transferase activity"/>
    <property type="evidence" value="ECO:0007669"/>
    <property type="project" value="TreeGrafter"/>
</dbReference>
<organism evidence="4 5">
    <name type="scientific">Consotaella salsifontis</name>
    <dbReference type="NCBI Taxonomy" id="1365950"/>
    <lineage>
        <taxon>Bacteria</taxon>
        <taxon>Pseudomonadati</taxon>
        <taxon>Pseudomonadota</taxon>
        <taxon>Alphaproteobacteria</taxon>
        <taxon>Hyphomicrobiales</taxon>
        <taxon>Aurantimonadaceae</taxon>
        <taxon>Consotaella</taxon>
    </lineage>
</organism>
<dbReference type="InterPro" id="IPR036282">
    <property type="entry name" value="Glutathione-S-Trfase_C_sf"/>
</dbReference>
<comment type="subunit">
    <text evidence="1">Homodimer.</text>
</comment>
<dbReference type="EMBL" id="FUXL01000005">
    <property type="protein sequence ID" value="SKA08017.1"/>
    <property type="molecule type" value="Genomic_DNA"/>
</dbReference>
<dbReference type="InterPro" id="IPR004045">
    <property type="entry name" value="Glutathione_S-Trfase_N"/>
</dbReference>
<dbReference type="Pfam" id="PF13417">
    <property type="entry name" value="GST_N_3"/>
    <property type="match status" value="1"/>
</dbReference>
<dbReference type="PROSITE" id="PS50405">
    <property type="entry name" value="GST_CTER"/>
    <property type="match status" value="1"/>
</dbReference>
<dbReference type="PANTHER" id="PTHR43969:SF9">
    <property type="entry name" value="GLUTATHIONE S TRANSFERASE D10, ISOFORM A-RELATED"/>
    <property type="match status" value="1"/>
</dbReference>
<feature type="domain" description="GST C-terminal" evidence="3">
    <location>
        <begin position="98"/>
        <end position="232"/>
    </location>
</feature>
<dbReference type="PANTHER" id="PTHR43969">
    <property type="entry name" value="GLUTATHIONE S TRANSFERASE D10, ISOFORM A-RELATED"/>
    <property type="match status" value="1"/>
</dbReference>
<dbReference type="PROSITE" id="PS50404">
    <property type="entry name" value="GST_NTER"/>
    <property type="match status" value="1"/>
</dbReference>
<evidence type="ECO:0000256" key="1">
    <source>
        <dbReference type="ARBA" id="ARBA00011738"/>
    </source>
</evidence>
<evidence type="ECO:0000259" key="3">
    <source>
        <dbReference type="PROSITE" id="PS50405"/>
    </source>
</evidence>
<dbReference type="InterPro" id="IPR004046">
    <property type="entry name" value="GST_C"/>
</dbReference>
<dbReference type="SUPFAM" id="SSF52833">
    <property type="entry name" value="Thioredoxin-like"/>
    <property type="match status" value="1"/>
</dbReference>
<dbReference type="AlphaFoldDB" id="A0A1T4QWS0"/>
<gene>
    <name evidence="4" type="ORF">SAMN05428963_105304</name>
</gene>
<dbReference type="SFLD" id="SFLDS00019">
    <property type="entry name" value="Glutathione_Transferase_(cytos"/>
    <property type="match status" value="1"/>
</dbReference>
<sequence length="240" mass="27641">MRRSRKAISAMLRLHHHPMSAASRFARLILGEYGERAELVEEKPWERRREFLALNPAATLPVLIEDDGPPIVGGLVIAEYLDETRGIYQRDRRLMAEKPIERAEIRRLSEWFVNKLESEVTRYLVRERVFKLDMKVEHGGGPPDASAIRAARANLKNHMRYIGWLAESRDWLAGPRISQADLAAASALSVLDYLGEVDWDREGAAKDWYQRLKSRPSFRPFLAERIRGIPPVAHYAELDF</sequence>
<dbReference type="Proteomes" id="UP000190135">
    <property type="component" value="Unassembled WGS sequence"/>
</dbReference>
<dbReference type="GO" id="GO:0006749">
    <property type="term" value="P:glutathione metabolic process"/>
    <property type="evidence" value="ECO:0007669"/>
    <property type="project" value="TreeGrafter"/>
</dbReference>
<feature type="domain" description="GST N-terminal" evidence="2">
    <location>
        <begin position="10"/>
        <end position="89"/>
    </location>
</feature>
<dbReference type="InterPro" id="IPR010987">
    <property type="entry name" value="Glutathione-S-Trfase_C-like"/>
</dbReference>
<dbReference type="InterPro" id="IPR036249">
    <property type="entry name" value="Thioredoxin-like_sf"/>
</dbReference>
<dbReference type="Gene3D" id="3.40.30.10">
    <property type="entry name" value="Glutaredoxin"/>
    <property type="match status" value="1"/>
</dbReference>
<dbReference type="Pfam" id="PF00043">
    <property type="entry name" value="GST_C"/>
    <property type="match status" value="1"/>
</dbReference>
<keyword evidence="5" id="KW-1185">Reference proteome</keyword>
<protein>
    <submittedName>
        <fullName evidence="4">Glutathione S-transferase</fullName>
    </submittedName>
</protein>
<accession>A0A1T4QWS0</accession>
<evidence type="ECO:0000313" key="5">
    <source>
        <dbReference type="Proteomes" id="UP000190135"/>
    </source>
</evidence>
<evidence type="ECO:0000313" key="4">
    <source>
        <dbReference type="EMBL" id="SKA08017.1"/>
    </source>
</evidence>
<dbReference type="Gene3D" id="1.20.1050.10">
    <property type="match status" value="1"/>
</dbReference>
<dbReference type="STRING" id="1365950.SAMN05428963_105304"/>
<evidence type="ECO:0000259" key="2">
    <source>
        <dbReference type="PROSITE" id="PS50404"/>
    </source>
</evidence>
<reference evidence="5" key="1">
    <citation type="submission" date="2017-02" db="EMBL/GenBank/DDBJ databases">
        <authorList>
            <person name="Varghese N."/>
            <person name="Submissions S."/>
        </authorList>
    </citation>
    <scope>NUCLEOTIDE SEQUENCE [LARGE SCALE GENOMIC DNA]</scope>
    <source>
        <strain evidence="5">USBA 369</strain>
    </source>
</reference>
<keyword evidence="4" id="KW-0808">Transferase</keyword>
<name>A0A1T4QWS0_9HYPH</name>
<dbReference type="InterPro" id="IPR040079">
    <property type="entry name" value="Glutathione_S-Trfase"/>
</dbReference>
<proteinExistence type="predicted"/>